<evidence type="ECO:0000313" key="2">
    <source>
        <dbReference type="EMBL" id="GBP69168.1"/>
    </source>
</evidence>
<evidence type="ECO:0000313" key="3">
    <source>
        <dbReference type="Proteomes" id="UP000299102"/>
    </source>
</evidence>
<comment type="caution">
    <text evidence="2">The sequence shown here is derived from an EMBL/GenBank/DDBJ whole genome shotgun (WGS) entry which is preliminary data.</text>
</comment>
<dbReference type="EMBL" id="BGZK01001032">
    <property type="protein sequence ID" value="GBP69168.1"/>
    <property type="molecule type" value="Genomic_DNA"/>
</dbReference>
<gene>
    <name evidence="2" type="ORF">EVAR_98239_1</name>
</gene>
<name>A0A4C1XZX5_EUMVA</name>
<keyword evidence="3" id="KW-1185">Reference proteome</keyword>
<feature type="region of interest" description="Disordered" evidence="1">
    <location>
        <begin position="63"/>
        <end position="92"/>
    </location>
</feature>
<dbReference type="Proteomes" id="UP000299102">
    <property type="component" value="Unassembled WGS sequence"/>
</dbReference>
<proteinExistence type="predicted"/>
<sequence>MTKVHSQFIPVIDCALLDMITFSLRLYAKRPQAVGGRPHRDVQFVVTTREILFPKVFRYRSTRAGVNAPPPPPRRCERRARARAARIPTGPR</sequence>
<protein>
    <submittedName>
        <fullName evidence="2">Uncharacterized protein</fullName>
    </submittedName>
</protein>
<reference evidence="2 3" key="1">
    <citation type="journal article" date="2019" name="Commun. Biol.">
        <title>The bagworm genome reveals a unique fibroin gene that provides high tensile strength.</title>
        <authorList>
            <person name="Kono N."/>
            <person name="Nakamura H."/>
            <person name="Ohtoshi R."/>
            <person name="Tomita M."/>
            <person name="Numata K."/>
            <person name="Arakawa K."/>
        </authorList>
    </citation>
    <scope>NUCLEOTIDE SEQUENCE [LARGE SCALE GENOMIC DNA]</scope>
</reference>
<evidence type="ECO:0000256" key="1">
    <source>
        <dbReference type="SAM" id="MobiDB-lite"/>
    </source>
</evidence>
<accession>A0A4C1XZX5</accession>
<organism evidence="2 3">
    <name type="scientific">Eumeta variegata</name>
    <name type="common">Bagworm moth</name>
    <name type="synonym">Eumeta japonica</name>
    <dbReference type="NCBI Taxonomy" id="151549"/>
    <lineage>
        <taxon>Eukaryota</taxon>
        <taxon>Metazoa</taxon>
        <taxon>Ecdysozoa</taxon>
        <taxon>Arthropoda</taxon>
        <taxon>Hexapoda</taxon>
        <taxon>Insecta</taxon>
        <taxon>Pterygota</taxon>
        <taxon>Neoptera</taxon>
        <taxon>Endopterygota</taxon>
        <taxon>Lepidoptera</taxon>
        <taxon>Glossata</taxon>
        <taxon>Ditrysia</taxon>
        <taxon>Tineoidea</taxon>
        <taxon>Psychidae</taxon>
        <taxon>Oiketicinae</taxon>
        <taxon>Eumeta</taxon>
    </lineage>
</organism>
<dbReference type="AlphaFoldDB" id="A0A4C1XZX5"/>